<dbReference type="InterPro" id="IPR035979">
    <property type="entry name" value="RBD_domain_sf"/>
</dbReference>
<protein>
    <submittedName>
        <fullName evidence="1">Uncharacterized protein</fullName>
    </submittedName>
</protein>
<dbReference type="AlphaFoldDB" id="A0A7R9CW81"/>
<evidence type="ECO:0000313" key="1">
    <source>
        <dbReference type="EMBL" id="CAD7402099.1"/>
    </source>
</evidence>
<dbReference type="EMBL" id="OC318460">
    <property type="protein sequence ID" value="CAD7402099.1"/>
    <property type="molecule type" value="Genomic_DNA"/>
</dbReference>
<reference evidence="1" key="1">
    <citation type="submission" date="2020-11" db="EMBL/GenBank/DDBJ databases">
        <authorList>
            <person name="Tran Van P."/>
        </authorList>
    </citation>
    <scope>NUCLEOTIDE SEQUENCE</scope>
</reference>
<organism evidence="1">
    <name type="scientific">Timema cristinae</name>
    <name type="common">Walking stick</name>
    <dbReference type="NCBI Taxonomy" id="61476"/>
    <lineage>
        <taxon>Eukaryota</taxon>
        <taxon>Metazoa</taxon>
        <taxon>Ecdysozoa</taxon>
        <taxon>Arthropoda</taxon>
        <taxon>Hexapoda</taxon>
        <taxon>Insecta</taxon>
        <taxon>Pterygota</taxon>
        <taxon>Neoptera</taxon>
        <taxon>Polyneoptera</taxon>
        <taxon>Phasmatodea</taxon>
        <taxon>Timematodea</taxon>
        <taxon>Timematoidea</taxon>
        <taxon>Timematidae</taxon>
        <taxon>Timema</taxon>
    </lineage>
</organism>
<gene>
    <name evidence="1" type="ORF">TCEB3V08_LOCUS6314</name>
</gene>
<name>A0A7R9CW81_TIMCR</name>
<accession>A0A7R9CW81</accession>
<dbReference type="GO" id="GO:0003676">
    <property type="term" value="F:nucleic acid binding"/>
    <property type="evidence" value="ECO:0007669"/>
    <property type="project" value="InterPro"/>
</dbReference>
<dbReference type="SUPFAM" id="SSF54928">
    <property type="entry name" value="RNA-binding domain, RBD"/>
    <property type="match status" value="1"/>
</dbReference>
<sequence length="234" mass="26847">MTITRVLINEKEPDSVEAWSKMSHIAEDSPTNPVNSTSLWIGFITETITEEMLRDLFSNFTQTQNPPRVTFKGAPNLHNMLVHPKFPDPKRIQEEKSSTKGSLRQRMNIHCFDTNHKDLDKPVPIHACTHNQDFQTCYTTKILEAFPKQCNSSQLRHHWEPIMLVTEGYRGYIFTHYEGTNSSKPPPCFMHPMLSTTALNGVIGVICEMHLRLARVASQCKGEVWREQLANQNI</sequence>
<proteinExistence type="predicted"/>